<dbReference type="VEuPathDB" id="FungiDB:BO71DRAFT_402224"/>
<evidence type="ECO:0000313" key="3">
    <source>
        <dbReference type="Proteomes" id="UP000247810"/>
    </source>
</evidence>
<dbReference type="EMBL" id="KZ825984">
    <property type="protein sequence ID" value="PYH90401.1"/>
    <property type="molecule type" value="Genomic_DNA"/>
</dbReference>
<evidence type="ECO:0000313" key="2">
    <source>
        <dbReference type="EMBL" id="PYH90401.1"/>
    </source>
</evidence>
<feature type="signal peptide" evidence="1">
    <location>
        <begin position="1"/>
        <end position="20"/>
    </location>
</feature>
<reference evidence="2 3" key="1">
    <citation type="submission" date="2018-02" db="EMBL/GenBank/DDBJ databases">
        <title>The genomes of Aspergillus section Nigri reveals drivers in fungal speciation.</title>
        <authorList>
            <consortium name="DOE Joint Genome Institute"/>
            <person name="Vesth T.C."/>
            <person name="Nybo J."/>
            <person name="Theobald S."/>
            <person name="Brandl J."/>
            <person name="Frisvad J.C."/>
            <person name="Nielsen K.F."/>
            <person name="Lyhne E.K."/>
            <person name="Kogle M.E."/>
            <person name="Kuo A."/>
            <person name="Riley R."/>
            <person name="Clum A."/>
            <person name="Nolan M."/>
            <person name="Lipzen A."/>
            <person name="Salamov A."/>
            <person name="Henrissat B."/>
            <person name="Wiebenga A."/>
            <person name="De vries R.P."/>
            <person name="Grigoriev I.V."/>
            <person name="Mortensen U.H."/>
            <person name="Andersen M.R."/>
            <person name="Baker S.E."/>
        </authorList>
    </citation>
    <scope>NUCLEOTIDE SEQUENCE [LARGE SCALE GENOMIC DNA]</scope>
    <source>
        <strain evidence="2 3">CBS 707.79</strain>
    </source>
</reference>
<proteinExistence type="predicted"/>
<evidence type="ECO:0000256" key="1">
    <source>
        <dbReference type="SAM" id="SignalP"/>
    </source>
</evidence>
<organism evidence="2 3">
    <name type="scientific">Aspergillus ellipticus CBS 707.79</name>
    <dbReference type="NCBI Taxonomy" id="1448320"/>
    <lineage>
        <taxon>Eukaryota</taxon>
        <taxon>Fungi</taxon>
        <taxon>Dikarya</taxon>
        <taxon>Ascomycota</taxon>
        <taxon>Pezizomycotina</taxon>
        <taxon>Eurotiomycetes</taxon>
        <taxon>Eurotiomycetidae</taxon>
        <taxon>Eurotiales</taxon>
        <taxon>Aspergillaceae</taxon>
        <taxon>Aspergillus</taxon>
        <taxon>Aspergillus subgen. Circumdati</taxon>
    </lineage>
</organism>
<keyword evidence="1" id="KW-0732">Signal</keyword>
<dbReference type="AlphaFoldDB" id="A0A319D089"/>
<accession>A0A319D089</accession>
<dbReference type="Proteomes" id="UP000247810">
    <property type="component" value="Unassembled WGS sequence"/>
</dbReference>
<sequence>MIRGSGRVSIVGLSLGLSLGLSGLGRSCSVPVRVRVRSPPRIGSVRRPRLPVPSLLIQFGSGEMRPYTCAAA</sequence>
<protein>
    <recommendedName>
        <fullName evidence="4">Secreted protein</fullName>
    </recommendedName>
</protein>
<evidence type="ECO:0008006" key="4">
    <source>
        <dbReference type="Google" id="ProtNLM"/>
    </source>
</evidence>
<feature type="chain" id="PRO_5016274317" description="Secreted protein" evidence="1">
    <location>
        <begin position="21"/>
        <end position="72"/>
    </location>
</feature>
<keyword evidence="3" id="KW-1185">Reference proteome</keyword>
<gene>
    <name evidence="2" type="ORF">BO71DRAFT_402224</name>
</gene>
<name>A0A319D089_9EURO</name>